<sequence length="259" mass="28552">MPLREVLATRYAVPLREGGSLPAIVEADDDGMYVVKFRGAGQGVKALLAEIVAGEIARTVGLRVPELVFVEIDAALGRNYPDEEIRDLLKASTGRNLGMDYLPGSTMFEVAAGDCATAEVASMAVWLDAFVMNVDRTPRNPNLLCWGGNLWFIDHGAALYVQHDWMSMMEKAASPFVAIRDHVLLSWAADVKAAGKTARARLNRGEFERILALAPDAWLEPEEGAETPEAKRAAYVEFLMKRLEDADRFEEEATRARLI</sequence>
<dbReference type="Proteomes" id="UP000321820">
    <property type="component" value="Chromosome"/>
</dbReference>
<proteinExistence type="predicted"/>
<keyword evidence="2" id="KW-0808">Transferase</keyword>
<organism evidence="2 3">
    <name type="scientific">Terriglobus albidus</name>
    <dbReference type="NCBI Taxonomy" id="1592106"/>
    <lineage>
        <taxon>Bacteria</taxon>
        <taxon>Pseudomonadati</taxon>
        <taxon>Acidobacteriota</taxon>
        <taxon>Terriglobia</taxon>
        <taxon>Terriglobales</taxon>
        <taxon>Acidobacteriaceae</taxon>
        <taxon>Terriglobus</taxon>
    </lineage>
</organism>
<dbReference type="InterPro" id="IPR046748">
    <property type="entry name" value="HipA_2"/>
</dbReference>
<dbReference type="OrthoDB" id="9786330at2"/>
<dbReference type="Pfam" id="PF20613">
    <property type="entry name" value="HipA_2"/>
    <property type="match status" value="1"/>
</dbReference>
<reference evidence="2 3" key="1">
    <citation type="submission" date="2019-08" db="EMBL/GenBank/DDBJ databases">
        <title>Complete genome sequence of Terriglobus albidus strain ORNL.</title>
        <authorList>
            <person name="Podar M."/>
        </authorList>
    </citation>
    <scope>NUCLEOTIDE SEQUENCE [LARGE SCALE GENOMIC DNA]</scope>
    <source>
        <strain evidence="2 3">ORNL</strain>
    </source>
</reference>
<name>A0A5B9EKF3_9BACT</name>
<protein>
    <submittedName>
        <fullName evidence="2">Aminotransferase class I and II</fullName>
    </submittedName>
</protein>
<gene>
    <name evidence="2" type="ORF">FTW19_24590</name>
</gene>
<dbReference type="EMBL" id="CP042806">
    <property type="protein sequence ID" value="QEE30897.1"/>
    <property type="molecule type" value="Genomic_DNA"/>
</dbReference>
<dbReference type="RefSeq" id="WP_147650192.1">
    <property type="nucleotide sequence ID" value="NZ_CP042806.1"/>
</dbReference>
<evidence type="ECO:0000313" key="3">
    <source>
        <dbReference type="Proteomes" id="UP000321820"/>
    </source>
</evidence>
<accession>A0A5B9EKF3</accession>
<dbReference type="KEGG" id="talb:FTW19_24590"/>
<keyword evidence="2" id="KW-0032">Aminotransferase</keyword>
<dbReference type="GO" id="GO:0008483">
    <property type="term" value="F:transaminase activity"/>
    <property type="evidence" value="ECO:0007669"/>
    <property type="project" value="UniProtKB-KW"/>
</dbReference>
<dbReference type="AlphaFoldDB" id="A0A5B9EKF3"/>
<keyword evidence="3" id="KW-1185">Reference proteome</keyword>
<evidence type="ECO:0000313" key="2">
    <source>
        <dbReference type="EMBL" id="QEE30897.1"/>
    </source>
</evidence>
<evidence type="ECO:0000259" key="1">
    <source>
        <dbReference type="Pfam" id="PF20613"/>
    </source>
</evidence>
<feature type="domain" description="HipA-like kinase" evidence="1">
    <location>
        <begin position="16"/>
        <end position="245"/>
    </location>
</feature>